<accession>A0ABR2JS45</accession>
<dbReference type="Gene3D" id="1.10.20.10">
    <property type="entry name" value="Histone, subunit A"/>
    <property type="match status" value="1"/>
</dbReference>
<dbReference type="Pfam" id="PF00808">
    <property type="entry name" value="CBFD_NFYB_HMF"/>
    <property type="match status" value="1"/>
</dbReference>
<organism evidence="4 5">
    <name type="scientific">Tritrichomonas musculus</name>
    <dbReference type="NCBI Taxonomy" id="1915356"/>
    <lineage>
        <taxon>Eukaryota</taxon>
        <taxon>Metamonada</taxon>
        <taxon>Parabasalia</taxon>
        <taxon>Tritrichomonadida</taxon>
        <taxon>Tritrichomonadidae</taxon>
        <taxon>Tritrichomonas</taxon>
    </lineage>
</organism>
<dbReference type="SUPFAM" id="SSF47113">
    <property type="entry name" value="Histone-fold"/>
    <property type="match status" value="1"/>
</dbReference>
<comment type="caution">
    <text evidence="4">The sequence shown here is derived from an EMBL/GenBank/DDBJ whole genome shotgun (WGS) entry which is preliminary data.</text>
</comment>
<dbReference type="PANTHER" id="PTHR10252">
    <property type="entry name" value="HISTONE-LIKE TRANSCRIPTION FACTOR CCAAT-RELATED"/>
    <property type="match status" value="1"/>
</dbReference>
<evidence type="ECO:0000256" key="1">
    <source>
        <dbReference type="ARBA" id="ARBA00004123"/>
    </source>
</evidence>
<name>A0ABR2JS45_9EUKA</name>
<dbReference type="InterPro" id="IPR050568">
    <property type="entry name" value="Transcr_DNA_Rep_Reg"/>
</dbReference>
<sequence length="98" mass="10965">MRKTTIQASVAKKIMKANKDVGKKTKEVPPLIVSTAELFIQEMVQKLTSESNSNEIQLDDIVKLIQSNQQYDFLISSIPDIQACATEEKKKGKPQADE</sequence>
<keyword evidence="2" id="KW-0539">Nucleus</keyword>
<reference evidence="4 5" key="1">
    <citation type="submission" date="2024-04" db="EMBL/GenBank/DDBJ databases">
        <title>Tritrichomonas musculus Genome.</title>
        <authorList>
            <person name="Alves-Ferreira E."/>
            <person name="Grigg M."/>
            <person name="Lorenzi H."/>
            <person name="Galac M."/>
        </authorList>
    </citation>
    <scope>NUCLEOTIDE SEQUENCE [LARGE SCALE GENOMIC DNA]</scope>
    <source>
        <strain evidence="4 5">EAF2021</strain>
    </source>
</reference>
<dbReference type="EMBL" id="JAPFFF010000010">
    <property type="protein sequence ID" value="KAK8881605.1"/>
    <property type="molecule type" value="Genomic_DNA"/>
</dbReference>
<protein>
    <submittedName>
        <fullName evidence="4">DR1-associated protein 1 (Negative cofactor 2 alpha)</fullName>
    </submittedName>
</protein>
<comment type="subcellular location">
    <subcellularLocation>
        <location evidence="1">Nucleus</location>
    </subcellularLocation>
</comment>
<evidence type="ECO:0000313" key="5">
    <source>
        <dbReference type="Proteomes" id="UP001470230"/>
    </source>
</evidence>
<dbReference type="Proteomes" id="UP001470230">
    <property type="component" value="Unassembled WGS sequence"/>
</dbReference>
<dbReference type="InterPro" id="IPR003958">
    <property type="entry name" value="CBFA_NFYB_domain"/>
</dbReference>
<feature type="domain" description="Transcription factor CBF/NF-Y/archaeal histone" evidence="3">
    <location>
        <begin position="10"/>
        <end position="46"/>
    </location>
</feature>
<evidence type="ECO:0000259" key="3">
    <source>
        <dbReference type="Pfam" id="PF00808"/>
    </source>
</evidence>
<evidence type="ECO:0000313" key="4">
    <source>
        <dbReference type="EMBL" id="KAK8881605.1"/>
    </source>
</evidence>
<proteinExistence type="predicted"/>
<evidence type="ECO:0000256" key="2">
    <source>
        <dbReference type="ARBA" id="ARBA00023242"/>
    </source>
</evidence>
<gene>
    <name evidence="4" type="ORF">M9Y10_004349</name>
</gene>
<dbReference type="InterPro" id="IPR009072">
    <property type="entry name" value="Histone-fold"/>
</dbReference>
<keyword evidence="5" id="KW-1185">Reference proteome</keyword>